<dbReference type="InterPro" id="IPR002694">
    <property type="entry name" value="Znf_CHC2"/>
</dbReference>
<reference evidence="12 13" key="1">
    <citation type="submission" date="2020-07" db="EMBL/GenBank/DDBJ databases">
        <authorList>
            <person name="Partida-Martinez L."/>
            <person name="Huntemann M."/>
            <person name="Clum A."/>
            <person name="Wang J."/>
            <person name="Palaniappan K."/>
            <person name="Ritter S."/>
            <person name="Chen I.-M."/>
            <person name="Stamatis D."/>
            <person name="Reddy T."/>
            <person name="O'Malley R."/>
            <person name="Daum C."/>
            <person name="Shapiro N."/>
            <person name="Ivanova N."/>
            <person name="Kyrpides N."/>
            <person name="Woyke T."/>
        </authorList>
    </citation>
    <scope>NUCLEOTIDE SEQUENCE [LARGE SCALE GENOMIC DNA]</scope>
    <source>
        <strain evidence="12 13">AS2.3</strain>
    </source>
</reference>
<evidence type="ECO:0000256" key="3">
    <source>
        <dbReference type="ARBA" id="ARBA00022679"/>
    </source>
</evidence>
<evidence type="ECO:0000256" key="7">
    <source>
        <dbReference type="ARBA" id="ARBA00022771"/>
    </source>
</evidence>
<keyword evidence="5" id="KW-0235">DNA replication</keyword>
<dbReference type="Pfam" id="PF13362">
    <property type="entry name" value="Toprim_3"/>
    <property type="match status" value="1"/>
</dbReference>
<dbReference type="InterPro" id="IPR050219">
    <property type="entry name" value="DnaG_primase"/>
</dbReference>
<gene>
    <name evidence="12" type="ORF">HD841_000662</name>
</gene>
<dbReference type="InterPro" id="IPR036977">
    <property type="entry name" value="DNA_primase_Znf_CHC2"/>
</dbReference>
<dbReference type="PANTHER" id="PTHR30313:SF2">
    <property type="entry name" value="DNA PRIMASE"/>
    <property type="match status" value="1"/>
</dbReference>
<dbReference type="EC" id="2.7.7.-" evidence="12"/>
<keyword evidence="3 12" id="KW-0808">Transferase</keyword>
<feature type="domain" description="Zinc finger CHC2-type" evidence="10">
    <location>
        <begin position="18"/>
        <end position="70"/>
    </location>
</feature>
<dbReference type="GO" id="GO:0003677">
    <property type="term" value="F:DNA binding"/>
    <property type="evidence" value="ECO:0007669"/>
    <property type="project" value="InterPro"/>
</dbReference>
<dbReference type="GO" id="GO:0008270">
    <property type="term" value="F:zinc ion binding"/>
    <property type="evidence" value="ECO:0007669"/>
    <property type="project" value="UniProtKB-KW"/>
</dbReference>
<protein>
    <submittedName>
        <fullName evidence="12">DNA primase</fullName>
        <ecNumber evidence="12">2.7.7.-</ecNumber>
    </submittedName>
</protein>
<evidence type="ECO:0000256" key="9">
    <source>
        <dbReference type="ARBA" id="ARBA00023163"/>
    </source>
</evidence>
<organism evidence="12 13">
    <name type="scientific">Sphingomonas melonis</name>
    <dbReference type="NCBI Taxonomy" id="152682"/>
    <lineage>
        <taxon>Bacteria</taxon>
        <taxon>Pseudomonadati</taxon>
        <taxon>Pseudomonadota</taxon>
        <taxon>Alphaproteobacteria</taxon>
        <taxon>Sphingomonadales</taxon>
        <taxon>Sphingomonadaceae</taxon>
        <taxon>Sphingomonas</taxon>
    </lineage>
</organism>
<dbReference type="InterPro" id="IPR034154">
    <property type="entry name" value="TOPRIM_DnaG/twinkle"/>
</dbReference>
<dbReference type="GO" id="GO:0000428">
    <property type="term" value="C:DNA-directed RNA polymerase complex"/>
    <property type="evidence" value="ECO:0007669"/>
    <property type="project" value="UniProtKB-KW"/>
</dbReference>
<evidence type="ECO:0000313" key="13">
    <source>
        <dbReference type="Proteomes" id="UP000517753"/>
    </source>
</evidence>
<dbReference type="InterPro" id="IPR055570">
    <property type="entry name" value="DUF7146"/>
</dbReference>
<evidence type="ECO:0000256" key="2">
    <source>
        <dbReference type="ARBA" id="ARBA00022515"/>
    </source>
</evidence>
<evidence type="ECO:0000259" key="11">
    <source>
        <dbReference type="SMART" id="SM00493"/>
    </source>
</evidence>
<dbReference type="SUPFAM" id="SSF57783">
    <property type="entry name" value="Zinc beta-ribbon"/>
    <property type="match status" value="1"/>
</dbReference>
<feature type="domain" description="Toprim" evidence="11">
    <location>
        <begin position="210"/>
        <end position="279"/>
    </location>
</feature>
<evidence type="ECO:0000256" key="6">
    <source>
        <dbReference type="ARBA" id="ARBA00022723"/>
    </source>
</evidence>
<keyword evidence="6" id="KW-0479">Metal-binding</keyword>
<keyword evidence="2" id="KW-0639">Primosome</keyword>
<accession>A0A7Y9JZJ5</accession>
<dbReference type="GO" id="GO:0006269">
    <property type="term" value="P:DNA replication, synthesis of primer"/>
    <property type="evidence" value="ECO:0007669"/>
    <property type="project" value="UniProtKB-KW"/>
</dbReference>
<dbReference type="Gene3D" id="3.40.1360.10">
    <property type="match status" value="1"/>
</dbReference>
<dbReference type="GO" id="GO:1990077">
    <property type="term" value="C:primosome complex"/>
    <property type="evidence" value="ECO:0007669"/>
    <property type="project" value="UniProtKB-KW"/>
</dbReference>
<sequence length="302" mass="33040">MVARTRKVTRAGKNEKRALCAFHSEKTPSMQLNDAKGTYHCFGCNASGDIVSYVMKTENIGFMDAMRWLGAASLPGVDPAQRARAAQEDEADRQRAIDRARDVWDRAVPAPGTPAEVYLRSRGIIMPIPHTIRFATTPAWYDDDTGQCGPDLPALIGAVIDGDDQLIGLQRVFLADGGKRKARMEKPKRSLGRVKGGALRINSDADSYGHELILTEGPEDGLSLAQELGAEVWVTLGTAMMPFIDYPPRIVSIVIAGQNDAAGRAAVEQAEEDLLERGFATRTMWPADGYKDWNDQLRGIRA</sequence>
<dbReference type="EMBL" id="JACCBY010000001">
    <property type="protein sequence ID" value="NYD88893.1"/>
    <property type="molecule type" value="Genomic_DNA"/>
</dbReference>
<dbReference type="GO" id="GO:0005737">
    <property type="term" value="C:cytoplasm"/>
    <property type="evidence" value="ECO:0007669"/>
    <property type="project" value="TreeGrafter"/>
</dbReference>
<dbReference type="PANTHER" id="PTHR30313">
    <property type="entry name" value="DNA PRIMASE"/>
    <property type="match status" value="1"/>
</dbReference>
<dbReference type="Pfam" id="PF23639">
    <property type="entry name" value="DUF7146"/>
    <property type="match status" value="1"/>
</dbReference>
<evidence type="ECO:0000313" key="12">
    <source>
        <dbReference type="EMBL" id="NYD88893.1"/>
    </source>
</evidence>
<dbReference type="SMART" id="SM00493">
    <property type="entry name" value="TOPRIM"/>
    <property type="match status" value="1"/>
</dbReference>
<dbReference type="AlphaFoldDB" id="A0A7Y9JZJ5"/>
<evidence type="ECO:0000256" key="8">
    <source>
        <dbReference type="ARBA" id="ARBA00022833"/>
    </source>
</evidence>
<keyword evidence="4 12" id="KW-0548">Nucleotidyltransferase</keyword>
<evidence type="ECO:0000256" key="1">
    <source>
        <dbReference type="ARBA" id="ARBA00022478"/>
    </source>
</evidence>
<keyword evidence="13" id="KW-1185">Reference proteome</keyword>
<keyword evidence="8" id="KW-0862">Zinc</keyword>
<dbReference type="Proteomes" id="UP000517753">
    <property type="component" value="Unassembled WGS sequence"/>
</dbReference>
<dbReference type="Pfam" id="PF01807">
    <property type="entry name" value="Zn_ribbon_DnaG"/>
    <property type="match status" value="1"/>
</dbReference>
<dbReference type="CDD" id="cd01029">
    <property type="entry name" value="TOPRIM_primases"/>
    <property type="match status" value="1"/>
</dbReference>
<keyword evidence="7" id="KW-0863">Zinc-finger</keyword>
<dbReference type="Gene3D" id="3.90.580.10">
    <property type="entry name" value="Zinc finger, CHC2-type domain"/>
    <property type="match status" value="1"/>
</dbReference>
<keyword evidence="1" id="KW-0240">DNA-directed RNA polymerase</keyword>
<evidence type="ECO:0000256" key="5">
    <source>
        <dbReference type="ARBA" id="ARBA00022705"/>
    </source>
</evidence>
<dbReference type="GO" id="GO:0003899">
    <property type="term" value="F:DNA-directed RNA polymerase activity"/>
    <property type="evidence" value="ECO:0007669"/>
    <property type="project" value="InterPro"/>
</dbReference>
<evidence type="ECO:0000256" key="4">
    <source>
        <dbReference type="ARBA" id="ARBA00022695"/>
    </source>
</evidence>
<keyword evidence="9" id="KW-0804">Transcription</keyword>
<dbReference type="InterPro" id="IPR006171">
    <property type="entry name" value="TOPRIM_dom"/>
</dbReference>
<proteinExistence type="predicted"/>
<name>A0A7Y9JZJ5_9SPHN</name>
<evidence type="ECO:0000259" key="10">
    <source>
        <dbReference type="SMART" id="SM00400"/>
    </source>
</evidence>
<reference evidence="12 13" key="2">
    <citation type="submission" date="2020-08" db="EMBL/GenBank/DDBJ databases">
        <title>The Agave Microbiome: Exploring the role of microbial communities in plant adaptations to desert environments.</title>
        <authorList>
            <person name="Partida-Martinez L.P."/>
        </authorList>
    </citation>
    <scope>NUCLEOTIDE SEQUENCE [LARGE SCALE GENOMIC DNA]</scope>
    <source>
        <strain evidence="12 13">AS2.3</strain>
    </source>
</reference>
<comment type="caution">
    <text evidence="12">The sequence shown here is derived from an EMBL/GenBank/DDBJ whole genome shotgun (WGS) entry which is preliminary data.</text>
</comment>
<dbReference type="SMART" id="SM00400">
    <property type="entry name" value="ZnF_CHCC"/>
    <property type="match status" value="1"/>
</dbReference>